<keyword evidence="2" id="KW-1003">Cell membrane</keyword>
<dbReference type="AlphaFoldDB" id="A0A291Q9C6"/>
<dbReference type="PANTHER" id="PTHR33908">
    <property type="entry name" value="MANNOSYLTRANSFERASE YKCB-RELATED"/>
    <property type="match status" value="1"/>
</dbReference>
<dbReference type="InterPro" id="IPR050297">
    <property type="entry name" value="LipidA_mod_glycosyltrf_83"/>
</dbReference>
<feature type="transmembrane region" description="Helical" evidence="8">
    <location>
        <begin position="296"/>
        <end position="317"/>
    </location>
</feature>
<dbReference type="GO" id="GO:0005886">
    <property type="term" value="C:plasma membrane"/>
    <property type="evidence" value="ECO:0007669"/>
    <property type="project" value="UniProtKB-SubCell"/>
</dbReference>
<dbReference type="KEGG" id="sfk:KY5_3150c"/>
<feature type="transmembrane region" description="Helical" evidence="8">
    <location>
        <begin position="123"/>
        <end position="141"/>
    </location>
</feature>
<keyword evidence="11" id="KW-1185">Reference proteome</keyword>
<evidence type="ECO:0000256" key="2">
    <source>
        <dbReference type="ARBA" id="ARBA00022475"/>
    </source>
</evidence>
<gene>
    <name evidence="10" type="ORF">KY5_3150c</name>
</gene>
<name>A0A291Q9C6_9ACTN</name>
<evidence type="ECO:0000256" key="5">
    <source>
        <dbReference type="ARBA" id="ARBA00022692"/>
    </source>
</evidence>
<evidence type="ECO:0000313" key="10">
    <source>
        <dbReference type="EMBL" id="ATL28168.1"/>
    </source>
</evidence>
<dbReference type="GO" id="GO:0016763">
    <property type="term" value="F:pentosyltransferase activity"/>
    <property type="evidence" value="ECO:0007669"/>
    <property type="project" value="TreeGrafter"/>
</dbReference>
<feature type="transmembrane region" description="Helical" evidence="8">
    <location>
        <begin position="218"/>
        <end position="235"/>
    </location>
</feature>
<dbReference type="Proteomes" id="UP000221011">
    <property type="component" value="Chromosome"/>
</dbReference>
<keyword evidence="5 8" id="KW-0812">Transmembrane</keyword>
<evidence type="ECO:0000256" key="1">
    <source>
        <dbReference type="ARBA" id="ARBA00004651"/>
    </source>
</evidence>
<evidence type="ECO:0000313" key="11">
    <source>
        <dbReference type="Proteomes" id="UP000221011"/>
    </source>
</evidence>
<protein>
    <recommendedName>
        <fullName evidence="9">Glycosyltransferase RgtA/B/C/D-like domain-containing protein</fullName>
    </recommendedName>
</protein>
<dbReference type="RefSeq" id="WP_098242873.1">
    <property type="nucleotide sequence ID" value="NZ_CP022685.1"/>
</dbReference>
<evidence type="ECO:0000256" key="3">
    <source>
        <dbReference type="ARBA" id="ARBA00022676"/>
    </source>
</evidence>
<feature type="transmembrane region" description="Helical" evidence="8">
    <location>
        <begin position="20"/>
        <end position="42"/>
    </location>
</feature>
<feature type="transmembrane region" description="Helical" evidence="8">
    <location>
        <begin position="147"/>
        <end position="165"/>
    </location>
</feature>
<feature type="domain" description="Glycosyltransferase RgtA/B/C/D-like" evidence="9">
    <location>
        <begin position="92"/>
        <end position="229"/>
    </location>
</feature>
<feature type="transmembrane region" description="Helical" evidence="8">
    <location>
        <begin position="266"/>
        <end position="284"/>
    </location>
</feature>
<dbReference type="GO" id="GO:0009103">
    <property type="term" value="P:lipopolysaccharide biosynthetic process"/>
    <property type="evidence" value="ECO:0007669"/>
    <property type="project" value="UniProtKB-ARBA"/>
</dbReference>
<evidence type="ECO:0000256" key="7">
    <source>
        <dbReference type="ARBA" id="ARBA00023136"/>
    </source>
</evidence>
<comment type="subcellular location">
    <subcellularLocation>
        <location evidence="1">Cell membrane</location>
        <topology evidence="1">Multi-pass membrane protein</topology>
    </subcellularLocation>
</comment>
<evidence type="ECO:0000259" key="9">
    <source>
        <dbReference type="Pfam" id="PF13231"/>
    </source>
</evidence>
<dbReference type="PANTHER" id="PTHR33908:SF11">
    <property type="entry name" value="MEMBRANE PROTEIN"/>
    <property type="match status" value="1"/>
</dbReference>
<feature type="transmembrane region" description="Helical" evidence="8">
    <location>
        <begin position="329"/>
        <end position="355"/>
    </location>
</feature>
<evidence type="ECO:0000256" key="8">
    <source>
        <dbReference type="SAM" id="Phobius"/>
    </source>
</evidence>
<proteinExistence type="predicted"/>
<organism evidence="10 11">
    <name type="scientific">Streptomyces formicae</name>
    <dbReference type="NCBI Taxonomy" id="1616117"/>
    <lineage>
        <taxon>Bacteria</taxon>
        <taxon>Bacillati</taxon>
        <taxon>Actinomycetota</taxon>
        <taxon>Actinomycetes</taxon>
        <taxon>Kitasatosporales</taxon>
        <taxon>Streptomycetaceae</taxon>
        <taxon>Streptomyces</taxon>
    </lineage>
</organism>
<keyword evidence="7 8" id="KW-0472">Membrane</keyword>
<evidence type="ECO:0000256" key="4">
    <source>
        <dbReference type="ARBA" id="ARBA00022679"/>
    </source>
</evidence>
<feature type="transmembrane region" description="Helical" evidence="8">
    <location>
        <begin position="177"/>
        <end position="206"/>
    </location>
</feature>
<evidence type="ECO:0000256" key="6">
    <source>
        <dbReference type="ARBA" id="ARBA00022989"/>
    </source>
</evidence>
<reference evidence="10 11" key="1">
    <citation type="submission" date="2017-08" db="EMBL/GenBank/DDBJ databases">
        <title>Complete Genome Sequence of Streptomyces formicae KY5, the formicamycin producer.</title>
        <authorList>
            <person name="Holmes N.A."/>
            <person name="Devine R."/>
            <person name="Qin Z."/>
            <person name="Seipke R.F."/>
            <person name="Wilkinson B."/>
            <person name="Hutchings M.I."/>
        </authorList>
    </citation>
    <scope>NUCLEOTIDE SEQUENCE [LARGE SCALE GENOMIC DNA]</scope>
    <source>
        <strain evidence="10 11">KY5</strain>
    </source>
</reference>
<dbReference type="InterPro" id="IPR038731">
    <property type="entry name" value="RgtA/B/C-like"/>
</dbReference>
<keyword evidence="4" id="KW-0808">Transferase</keyword>
<keyword evidence="3" id="KW-0328">Glycosyltransferase</keyword>
<accession>A0A291Q9C6</accession>
<sequence length="533" mass="56608">MQATPRPAPVSAPFSAPTPALAPFTAALLPALVMFTLGLWGLDRGTMWRDEGTTLDVARRSLPEIWHLVHRVDAVHGLYYVLMHGVLPAHPGEVALRLPSVLAASAAAALVAALGTRLARPRVGLWAGLLYAVTPIAGHYAQEGRSYALVAAGAALTTLLLVRAVERSGPSVDRRAWCAYAAAATGTALLHELAVLLLVAHAVTLLVARVPRPARRGWAAAACVTCVLLLPLFVASGGQSAQVAWLVAPDGAAADRLLRAFAGPTRLVLVGQLLLAVVALRPPWSGARRCAHSRPALSLCAVALPLLVVPPAVLLAVSQRWPLYQDRYVLFALAGLPLLVAAGADRVVRGVGAALRTRPGDPPWPAPRPWISRGRTAVAAVGAAAVGVTLWWQLPLHRHDRAFGHDRENPAAAAAFAAREVRPGEPVLYLPLLARRVSLAYPAGFRGTRDLALARSPGSSGTLYGVEVPPTELRRRLAAVDRLWVLTEPPALRQARRAGQGAEEAKLAVLKREFTPHVTYAVPGATLRLYVRR</sequence>
<dbReference type="Pfam" id="PF13231">
    <property type="entry name" value="PMT_2"/>
    <property type="match status" value="1"/>
</dbReference>
<dbReference type="EMBL" id="CP022685">
    <property type="protein sequence ID" value="ATL28168.1"/>
    <property type="molecule type" value="Genomic_DNA"/>
</dbReference>
<keyword evidence="6 8" id="KW-1133">Transmembrane helix</keyword>